<protein>
    <submittedName>
        <fullName evidence="3">Uncharacterized protein</fullName>
    </submittedName>
</protein>
<evidence type="ECO:0000256" key="1">
    <source>
        <dbReference type="ARBA" id="ARBA00007711"/>
    </source>
</evidence>
<dbReference type="OrthoDB" id="5964337at2759"/>
<organism evidence="3 4">
    <name type="scientific">Patiria miniata</name>
    <name type="common">Bat star</name>
    <name type="synonym">Asterina miniata</name>
    <dbReference type="NCBI Taxonomy" id="46514"/>
    <lineage>
        <taxon>Eukaryota</taxon>
        <taxon>Metazoa</taxon>
        <taxon>Echinodermata</taxon>
        <taxon>Eleutherozoa</taxon>
        <taxon>Asterozoa</taxon>
        <taxon>Asteroidea</taxon>
        <taxon>Valvatacea</taxon>
        <taxon>Valvatida</taxon>
        <taxon>Asterinidae</taxon>
        <taxon>Patiria</taxon>
    </lineage>
</organism>
<dbReference type="EnsemblMetazoa" id="XM_038198265.1">
    <property type="protein sequence ID" value="XP_038054193.1"/>
    <property type="gene ID" value="LOC119726537"/>
</dbReference>
<sequence length="322" mass="36203">MGCKGSFGCVLSVAAKVLCILVLITQSALLDYVIIRLDTTASDAGRYIWIALDSIVVIFWIIALVLSYRFFHFPSQEKVPTEGYSGKQIIKLALKELPFAYVSWLLYAVILVAKINRMFVAFAEDLTSTNESLQTNTSLKIILSLAGVIFALLAYAHHNEAHNSKYKLLIEKLGTAASIDLLDVVMLLDILFIEDNRVEITFTLDRTIRVFSSICILLPVFPLIALRVISSSGSAKTDKVFPIVMVLNTALYLFLVNIPLLSIRMFLWFHHDVDITTWLTKNVMAICKGVLDIYRELVTWRREVAKEEHGTDDAVQMEPVPV</sequence>
<dbReference type="AlphaFoldDB" id="A0A913ZQY9"/>
<keyword evidence="2" id="KW-0812">Transmembrane</keyword>
<feature type="transmembrane region" description="Helical" evidence="2">
    <location>
        <begin position="47"/>
        <end position="68"/>
    </location>
</feature>
<dbReference type="Proteomes" id="UP000887568">
    <property type="component" value="Unplaced"/>
</dbReference>
<dbReference type="InterPro" id="IPR026624">
    <property type="entry name" value="CECR6"/>
</dbReference>
<feature type="transmembrane region" description="Helical" evidence="2">
    <location>
        <begin position="139"/>
        <end position="156"/>
    </location>
</feature>
<keyword evidence="2" id="KW-1133">Transmembrane helix</keyword>
<dbReference type="InterPro" id="IPR032776">
    <property type="entry name" value="CECR6/TMEM121"/>
</dbReference>
<accession>A0A913ZQY9</accession>
<dbReference type="PANTHER" id="PTHR47399:SF1">
    <property type="entry name" value="TRANSMEMBRANE PROTEIN 121B"/>
    <property type="match status" value="1"/>
</dbReference>
<evidence type="ECO:0000256" key="2">
    <source>
        <dbReference type="SAM" id="Phobius"/>
    </source>
</evidence>
<dbReference type="OMA" id="HNEAHNS"/>
<feature type="transmembrane region" description="Helical" evidence="2">
    <location>
        <begin position="99"/>
        <end position="119"/>
    </location>
</feature>
<comment type="similarity">
    <text evidence="1">Belongs to the TMEM121 family.</text>
</comment>
<dbReference type="GeneID" id="119726537"/>
<name>A0A913ZQY9_PATMI</name>
<proteinExistence type="inferred from homology"/>
<evidence type="ECO:0000313" key="4">
    <source>
        <dbReference type="Proteomes" id="UP000887568"/>
    </source>
</evidence>
<feature type="transmembrane region" description="Helical" evidence="2">
    <location>
        <begin position="7"/>
        <end position="35"/>
    </location>
</feature>
<dbReference type="RefSeq" id="XP_038054193.1">
    <property type="nucleotide sequence ID" value="XM_038198265.1"/>
</dbReference>
<reference evidence="3" key="1">
    <citation type="submission" date="2022-11" db="UniProtKB">
        <authorList>
            <consortium name="EnsemblMetazoa"/>
        </authorList>
    </citation>
    <scope>IDENTIFICATION</scope>
</reference>
<evidence type="ECO:0000313" key="3">
    <source>
        <dbReference type="EnsemblMetazoa" id="XP_038054193.1"/>
    </source>
</evidence>
<feature type="transmembrane region" description="Helical" evidence="2">
    <location>
        <begin position="208"/>
        <end position="229"/>
    </location>
</feature>
<dbReference type="Pfam" id="PF14997">
    <property type="entry name" value="CECR6_TMEM121"/>
    <property type="match status" value="1"/>
</dbReference>
<feature type="transmembrane region" description="Helical" evidence="2">
    <location>
        <begin position="241"/>
        <end position="269"/>
    </location>
</feature>
<keyword evidence="4" id="KW-1185">Reference proteome</keyword>
<keyword evidence="2" id="KW-0472">Membrane</keyword>
<dbReference type="PANTHER" id="PTHR47399">
    <property type="entry name" value="TRANSMEMBRANE PROTEIN 121B"/>
    <property type="match status" value="1"/>
</dbReference>